<dbReference type="InterPro" id="IPR046960">
    <property type="entry name" value="PPR_At4g14850-like_plant"/>
</dbReference>
<feature type="repeat" description="PPR" evidence="2">
    <location>
        <begin position="268"/>
        <end position="302"/>
    </location>
</feature>
<gene>
    <name evidence="4" type="primary">PCMP-H52</name>
    <name evidence="4" type="ORF">KSP40_PGU017647</name>
</gene>
<comment type="caution">
    <text evidence="4">The sequence shown here is derived from an EMBL/GenBank/DDBJ whole genome shotgun (WGS) entry which is preliminary data.</text>
</comment>
<protein>
    <submittedName>
        <fullName evidence="4">Pentatricopeptide repeat-containing protein</fullName>
    </submittedName>
</protein>
<dbReference type="InterPro" id="IPR046848">
    <property type="entry name" value="E_motif"/>
</dbReference>
<sequence length="607" mass="66405">MPPHPHCLPPLNPLPLHPSSPPQVLSSLLLSLSDSGDLCRGQQLHGHLLKSGHSPTSSHSSPLFLLSTHLITFYSRCGLPLLSRRAFLDLPSPSPASWSALISSLSQNRLPDLALLSFRSMLAAGLPPCDRTLPSAARSLAALFIPSSAPSLHALALKSSLSPHNVFAASSLLDMYAKCGLLGDARRLFDEIPDRNIVSWSALIYGYAQFTGLQFEALQLFRTALRPGGCGVNDFTLSCVIRVCGAATLLELGSQIHSRCFKTAYDTSPFVGSSLVSLYSKCGLVESAYQVFDELPERNLGAWNSVLMASAQHGHSTLAFNRFGEMQRQYRHQPNFITFLCLLTICSHAGLVDDGRRYFSLMATYGISPTSEHYAAMVDLLGRAGKLKEAVATIESMPMLPTESMWGALLTGCRLHGDMETAAYAADKVFELGYESSGAHILLANAYAAAGRYAEAALARKAMRDRGVRKETGLSWLELGGGKVHTFVSDDQSHPRKEEIYGVLEEVGKKMEAMGYVADTSWVGKDIDGEEKRRSISCHSERLAIGLGLLAVMPPRPIRVMKNLRVCGDCHNAIKYLTKCTERIVILRDNRRFHRFENGVCSCGDYW</sequence>
<dbReference type="InterPro" id="IPR002885">
    <property type="entry name" value="PPR_rpt"/>
</dbReference>
<dbReference type="Pfam" id="PF14432">
    <property type="entry name" value="DYW_deaminase"/>
    <property type="match status" value="1"/>
</dbReference>
<proteinExistence type="predicted"/>
<dbReference type="PROSITE" id="PS51375">
    <property type="entry name" value="PPR"/>
    <property type="match status" value="4"/>
</dbReference>
<name>A0ABR2LCL9_9ASPA</name>
<evidence type="ECO:0000313" key="4">
    <source>
        <dbReference type="EMBL" id="KAK8937648.1"/>
    </source>
</evidence>
<evidence type="ECO:0000256" key="1">
    <source>
        <dbReference type="ARBA" id="ARBA00022737"/>
    </source>
</evidence>
<feature type="repeat" description="PPR" evidence="2">
    <location>
        <begin position="165"/>
        <end position="199"/>
    </location>
</feature>
<dbReference type="Pfam" id="PF01535">
    <property type="entry name" value="PPR"/>
    <property type="match status" value="6"/>
</dbReference>
<dbReference type="EMBL" id="JBBWWR010000021">
    <property type="protein sequence ID" value="KAK8937648.1"/>
    <property type="molecule type" value="Genomic_DNA"/>
</dbReference>
<dbReference type="Gene3D" id="1.25.40.10">
    <property type="entry name" value="Tetratricopeptide repeat domain"/>
    <property type="match status" value="4"/>
</dbReference>
<feature type="repeat" description="PPR" evidence="2">
    <location>
        <begin position="94"/>
        <end position="128"/>
    </location>
</feature>
<feature type="domain" description="DYW" evidence="3">
    <location>
        <begin position="515"/>
        <end position="607"/>
    </location>
</feature>
<evidence type="ECO:0000256" key="2">
    <source>
        <dbReference type="PROSITE-ProRule" id="PRU00708"/>
    </source>
</evidence>
<dbReference type="NCBIfam" id="TIGR00756">
    <property type="entry name" value="PPR"/>
    <property type="match status" value="1"/>
</dbReference>
<dbReference type="Proteomes" id="UP001412067">
    <property type="component" value="Unassembled WGS sequence"/>
</dbReference>
<reference evidence="4 5" key="1">
    <citation type="journal article" date="2022" name="Nat. Plants">
        <title>Genomes of leafy and leafless Platanthera orchids illuminate the evolution of mycoheterotrophy.</title>
        <authorList>
            <person name="Li M.H."/>
            <person name="Liu K.W."/>
            <person name="Li Z."/>
            <person name="Lu H.C."/>
            <person name="Ye Q.L."/>
            <person name="Zhang D."/>
            <person name="Wang J.Y."/>
            <person name="Li Y.F."/>
            <person name="Zhong Z.M."/>
            <person name="Liu X."/>
            <person name="Yu X."/>
            <person name="Liu D.K."/>
            <person name="Tu X.D."/>
            <person name="Liu B."/>
            <person name="Hao Y."/>
            <person name="Liao X.Y."/>
            <person name="Jiang Y.T."/>
            <person name="Sun W.H."/>
            <person name="Chen J."/>
            <person name="Chen Y.Q."/>
            <person name="Ai Y."/>
            <person name="Zhai J.W."/>
            <person name="Wu S.S."/>
            <person name="Zhou Z."/>
            <person name="Hsiao Y.Y."/>
            <person name="Wu W.L."/>
            <person name="Chen Y.Y."/>
            <person name="Lin Y.F."/>
            <person name="Hsu J.L."/>
            <person name="Li C.Y."/>
            <person name="Wang Z.W."/>
            <person name="Zhao X."/>
            <person name="Zhong W.Y."/>
            <person name="Ma X.K."/>
            <person name="Ma L."/>
            <person name="Huang J."/>
            <person name="Chen G.Z."/>
            <person name="Huang M.Z."/>
            <person name="Huang L."/>
            <person name="Peng D.H."/>
            <person name="Luo Y.B."/>
            <person name="Zou S.Q."/>
            <person name="Chen S.P."/>
            <person name="Lan S."/>
            <person name="Tsai W.C."/>
            <person name="Van de Peer Y."/>
            <person name="Liu Z.J."/>
        </authorList>
    </citation>
    <scope>NUCLEOTIDE SEQUENCE [LARGE SCALE GENOMIC DNA]</scope>
    <source>
        <strain evidence="4">Lor288</strain>
    </source>
</reference>
<dbReference type="InterPro" id="IPR046849">
    <property type="entry name" value="E2_motif"/>
</dbReference>
<dbReference type="PANTHER" id="PTHR47926">
    <property type="entry name" value="PENTATRICOPEPTIDE REPEAT-CONTAINING PROTEIN"/>
    <property type="match status" value="1"/>
</dbReference>
<dbReference type="InterPro" id="IPR011990">
    <property type="entry name" value="TPR-like_helical_dom_sf"/>
</dbReference>
<evidence type="ECO:0000313" key="5">
    <source>
        <dbReference type="Proteomes" id="UP001412067"/>
    </source>
</evidence>
<dbReference type="Pfam" id="PF20431">
    <property type="entry name" value="E_motif"/>
    <property type="match status" value="1"/>
</dbReference>
<dbReference type="PANTHER" id="PTHR47926:SF351">
    <property type="entry name" value="MITOCHONDRIAL RNAEDITING FACTOR 1"/>
    <property type="match status" value="1"/>
</dbReference>
<keyword evidence="1" id="KW-0677">Repeat</keyword>
<organism evidence="4 5">
    <name type="scientific">Platanthera guangdongensis</name>
    <dbReference type="NCBI Taxonomy" id="2320717"/>
    <lineage>
        <taxon>Eukaryota</taxon>
        <taxon>Viridiplantae</taxon>
        <taxon>Streptophyta</taxon>
        <taxon>Embryophyta</taxon>
        <taxon>Tracheophyta</taxon>
        <taxon>Spermatophyta</taxon>
        <taxon>Magnoliopsida</taxon>
        <taxon>Liliopsida</taxon>
        <taxon>Asparagales</taxon>
        <taxon>Orchidaceae</taxon>
        <taxon>Orchidoideae</taxon>
        <taxon>Orchideae</taxon>
        <taxon>Orchidinae</taxon>
        <taxon>Platanthera</taxon>
    </lineage>
</organism>
<accession>A0ABR2LCL9</accession>
<keyword evidence="5" id="KW-1185">Reference proteome</keyword>
<dbReference type="Pfam" id="PF20430">
    <property type="entry name" value="Eplus_motif"/>
    <property type="match status" value="1"/>
</dbReference>
<feature type="repeat" description="PPR" evidence="2">
    <location>
        <begin position="335"/>
        <end position="369"/>
    </location>
</feature>
<evidence type="ECO:0000259" key="3">
    <source>
        <dbReference type="Pfam" id="PF14432"/>
    </source>
</evidence>
<dbReference type="InterPro" id="IPR032867">
    <property type="entry name" value="DYW_dom"/>
</dbReference>